<sequence length="345" mass="38448">MLRLDTKSTPVWSLWRNSLLCPLQNSVPIFCSFKKRDRPVSLVQCSEVFVLDKINSPLQALCKSGSRQHLTRGPFTCPHSLWPLLRARPNGCHFLSIHRIPPQPSSCVQGSMHRPPRQVCPPCNCGVPEPQLLTALISTHPQPPGLKPGISPSTWAPGASEPHLFPFVVVQLLSCVRLFATPWTAASQGSLSFPISLSLLTLMSIELVMPSNHCILYHPLLLLPSIFPSIRVFSSELALCISWPKYWSFSFGISPSNEYLGLISFRIDLFHLLLVQGTLKSLLQHHSSKAPVLQCSAFFMVQLSYPYVTTGKTIALIIRTFVGKVMNVSTFQYSRFVIAFLPSVF</sequence>
<dbReference type="GeneTree" id="ENSGT01150000290256"/>
<evidence type="ECO:0000313" key="1">
    <source>
        <dbReference type="Ensembl" id="ENSBGRP00000005920.1"/>
    </source>
</evidence>
<reference evidence="1" key="1">
    <citation type="submission" date="2019-05" db="EMBL/GenBank/DDBJ databases">
        <authorList>
            <person name="Zhang S."/>
            <person name="Liu J."/>
        </authorList>
    </citation>
    <scope>NUCLEOTIDE SEQUENCE [LARGE SCALE GENOMIC DNA]</scope>
</reference>
<name>A0A8B9WDN8_BOSMU</name>
<reference evidence="1" key="3">
    <citation type="submission" date="2025-09" db="UniProtKB">
        <authorList>
            <consortium name="Ensembl"/>
        </authorList>
    </citation>
    <scope>IDENTIFICATION</scope>
</reference>
<keyword evidence="2" id="KW-1185">Reference proteome</keyword>
<dbReference type="Ensembl" id="ENSBGRT00000006779.1">
    <property type="protein sequence ID" value="ENSBGRP00000005920.1"/>
    <property type="gene ID" value="ENSBGRG00000003653.1"/>
</dbReference>
<evidence type="ECO:0000313" key="2">
    <source>
        <dbReference type="Proteomes" id="UP000694520"/>
    </source>
</evidence>
<proteinExistence type="predicted"/>
<dbReference type="AlphaFoldDB" id="A0A8B9WDN8"/>
<dbReference type="Proteomes" id="UP000694520">
    <property type="component" value="Chromosome 8"/>
</dbReference>
<accession>A0A8B9WDN8</accession>
<organism evidence="1 2">
    <name type="scientific">Bos mutus grunniens</name>
    <name type="common">Wild yak</name>
    <name type="synonym">Bos grunniens</name>
    <dbReference type="NCBI Taxonomy" id="30521"/>
    <lineage>
        <taxon>Eukaryota</taxon>
        <taxon>Metazoa</taxon>
        <taxon>Chordata</taxon>
        <taxon>Craniata</taxon>
        <taxon>Vertebrata</taxon>
        <taxon>Euteleostomi</taxon>
        <taxon>Mammalia</taxon>
        <taxon>Eutheria</taxon>
        <taxon>Laurasiatheria</taxon>
        <taxon>Artiodactyla</taxon>
        <taxon>Ruminantia</taxon>
        <taxon>Pecora</taxon>
        <taxon>Bovidae</taxon>
        <taxon>Bovinae</taxon>
        <taxon>Bos</taxon>
    </lineage>
</organism>
<protein>
    <submittedName>
        <fullName evidence="1">Uncharacterized protein</fullName>
    </submittedName>
</protein>
<reference evidence="1" key="2">
    <citation type="submission" date="2025-08" db="UniProtKB">
        <authorList>
            <consortium name="Ensembl"/>
        </authorList>
    </citation>
    <scope>IDENTIFICATION</scope>
</reference>